<evidence type="ECO:0000259" key="17">
    <source>
        <dbReference type="Pfam" id="PF01091"/>
    </source>
</evidence>
<dbReference type="GO" id="GO:0005576">
    <property type="term" value="C:extracellular region"/>
    <property type="evidence" value="ECO:0007669"/>
    <property type="project" value="UniProtKB-SubCell"/>
</dbReference>
<evidence type="ECO:0000256" key="12">
    <source>
        <dbReference type="ARBA" id="ARBA00023180"/>
    </source>
</evidence>
<dbReference type="PROSITE" id="PS00385">
    <property type="entry name" value="ALPHA_L_FUCOSIDASE"/>
    <property type="match status" value="1"/>
</dbReference>
<evidence type="ECO:0000256" key="14">
    <source>
        <dbReference type="ARBA" id="ARBA00074133"/>
    </source>
</evidence>
<dbReference type="Gene3D" id="3.20.20.80">
    <property type="entry name" value="Glycosidases"/>
    <property type="match status" value="1"/>
</dbReference>
<comment type="caution">
    <text evidence="20">The sequence shown here is derived from an EMBL/GenBank/DDBJ whole genome shotgun (WGS) entry which is preliminary data.</text>
</comment>
<evidence type="ECO:0000256" key="7">
    <source>
        <dbReference type="ARBA" id="ARBA00012662"/>
    </source>
</evidence>
<keyword evidence="12" id="KW-0325">Glycoprotein</keyword>
<evidence type="ECO:0000256" key="16">
    <source>
        <dbReference type="SAM" id="SignalP"/>
    </source>
</evidence>
<dbReference type="GO" id="GO:0005764">
    <property type="term" value="C:lysosome"/>
    <property type="evidence" value="ECO:0007669"/>
    <property type="project" value="TreeGrafter"/>
</dbReference>
<evidence type="ECO:0000313" key="20">
    <source>
        <dbReference type="EMBL" id="GFG28222.1"/>
    </source>
</evidence>
<evidence type="ECO:0000259" key="18">
    <source>
        <dbReference type="Pfam" id="PF01120"/>
    </source>
</evidence>
<evidence type="ECO:0000256" key="11">
    <source>
        <dbReference type="ARBA" id="ARBA00023157"/>
    </source>
</evidence>
<evidence type="ECO:0000256" key="5">
    <source>
        <dbReference type="ARBA" id="ARBA00005403"/>
    </source>
</evidence>
<evidence type="ECO:0000259" key="19">
    <source>
        <dbReference type="Pfam" id="PF16757"/>
    </source>
</evidence>
<dbReference type="PRINTS" id="PR00741">
    <property type="entry name" value="GLHYDRLASE29"/>
</dbReference>
<feature type="domain" description="Pleiotrophin/Midkine C-terminal" evidence="17">
    <location>
        <begin position="87"/>
        <end position="137"/>
    </location>
</feature>
<dbReference type="InterPro" id="IPR000933">
    <property type="entry name" value="Glyco_hydro_29"/>
</dbReference>
<feature type="chain" id="PRO_5027107248" description="Putative alpha-L-fucosidase" evidence="16">
    <location>
        <begin position="20"/>
        <end position="601"/>
    </location>
</feature>
<accession>A0A6L2PAQ8</accession>
<reference evidence="21" key="1">
    <citation type="submission" date="2020-01" db="EMBL/GenBank/DDBJ databases">
        <title>Draft genome sequence of the Termite Coptotermes fromosanus.</title>
        <authorList>
            <person name="Itakura S."/>
            <person name="Yosikawa Y."/>
            <person name="Umezawa K."/>
        </authorList>
    </citation>
    <scope>NUCLEOTIDE SEQUENCE [LARGE SCALE GENOMIC DNA]</scope>
</reference>
<dbReference type="GO" id="GO:0006004">
    <property type="term" value="P:fucose metabolic process"/>
    <property type="evidence" value="ECO:0007669"/>
    <property type="project" value="InterPro"/>
</dbReference>
<evidence type="ECO:0000256" key="8">
    <source>
        <dbReference type="ARBA" id="ARBA00022525"/>
    </source>
</evidence>
<evidence type="ECO:0000256" key="15">
    <source>
        <dbReference type="ARBA" id="ARBA00081661"/>
    </source>
</evidence>
<proteinExistence type="inferred from homology"/>
<dbReference type="GO" id="GO:0004560">
    <property type="term" value="F:alpha-L-fucosidase activity"/>
    <property type="evidence" value="ECO:0007669"/>
    <property type="project" value="UniProtKB-EC"/>
</dbReference>
<evidence type="ECO:0000256" key="10">
    <source>
        <dbReference type="ARBA" id="ARBA00022801"/>
    </source>
</evidence>
<name>A0A6L2PAQ8_COPFO</name>
<evidence type="ECO:0000256" key="4">
    <source>
        <dbReference type="ARBA" id="ARBA00004613"/>
    </source>
</evidence>
<dbReference type="GO" id="GO:0016139">
    <property type="term" value="P:glycoside catabolic process"/>
    <property type="evidence" value="ECO:0007669"/>
    <property type="project" value="TreeGrafter"/>
</dbReference>
<dbReference type="EC" id="3.2.1.51" evidence="7"/>
<dbReference type="InterPro" id="IPR017853">
    <property type="entry name" value="GH"/>
</dbReference>
<dbReference type="Pfam" id="PF16757">
    <property type="entry name" value="Fucosidase_C"/>
    <property type="match status" value="1"/>
</dbReference>
<dbReference type="FunCoup" id="A0A6L2PAQ8">
    <property type="interactions" value="136"/>
</dbReference>
<evidence type="ECO:0000313" key="21">
    <source>
        <dbReference type="Proteomes" id="UP000502823"/>
    </source>
</evidence>
<dbReference type="AlphaFoldDB" id="A0A6L2PAQ8"/>
<dbReference type="FunFam" id="3.20.20.80:FF:000027">
    <property type="entry name" value="Alpha-L-fucosidase"/>
    <property type="match status" value="1"/>
</dbReference>
<dbReference type="Gene3D" id="2.60.40.1180">
    <property type="entry name" value="Golgi alpha-mannosidase II"/>
    <property type="match status" value="1"/>
</dbReference>
<dbReference type="FunFam" id="2.30.90.10:FF:000001">
    <property type="entry name" value="Pleiotrophin"/>
    <property type="match status" value="2"/>
</dbReference>
<evidence type="ECO:0000256" key="13">
    <source>
        <dbReference type="ARBA" id="ARBA00023295"/>
    </source>
</evidence>
<dbReference type="Pfam" id="PF01091">
    <property type="entry name" value="PTN_MK_C"/>
    <property type="match status" value="1"/>
</dbReference>
<evidence type="ECO:0000256" key="6">
    <source>
        <dbReference type="ARBA" id="ARBA00007951"/>
    </source>
</evidence>
<dbReference type="EMBL" id="BLKM01003281">
    <property type="protein sequence ID" value="GFG28222.1"/>
    <property type="molecule type" value="Genomic_DNA"/>
</dbReference>
<dbReference type="InterPro" id="IPR018526">
    <property type="entry name" value="Glyco_hydro_29_CS"/>
</dbReference>
<dbReference type="Pfam" id="PF01120">
    <property type="entry name" value="Alpha_L_fucos"/>
    <property type="match status" value="1"/>
</dbReference>
<keyword evidence="8" id="KW-0964">Secreted</keyword>
<evidence type="ECO:0000256" key="9">
    <source>
        <dbReference type="ARBA" id="ARBA00022729"/>
    </source>
</evidence>
<dbReference type="InterPro" id="IPR016286">
    <property type="entry name" value="FUC_metazoa-typ"/>
</dbReference>
<organism evidence="20 21">
    <name type="scientific">Coptotermes formosanus</name>
    <name type="common">Formosan subterranean termite</name>
    <dbReference type="NCBI Taxonomy" id="36987"/>
    <lineage>
        <taxon>Eukaryota</taxon>
        <taxon>Metazoa</taxon>
        <taxon>Ecdysozoa</taxon>
        <taxon>Arthropoda</taxon>
        <taxon>Hexapoda</taxon>
        <taxon>Insecta</taxon>
        <taxon>Pterygota</taxon>
        <taxon>Neoptera</taxon>
        <taxon>Polyneoptera</taxon>
        <taxon>Dictyoptera</taxon>
        <taxon>Blattodea</taxon>
        <taxon>Blattoidea</taxon>
        <taxon>Termitoidae</taxon>
        <taxon>Rhinotermitidae</taxon>
        <taxon>Coptotermes</taxon>
    </lineage>
</organism>
<dbReference type="InterPro" id="IPR020090">
    <property type="entry name" value="PTN/MK_C_dom"/>
</dbReference>
<keyword evidence="9 16" id="KW-0732">Signal</keyword>
<comment type="catalytic activity">
    <reaction evidence="1">
        <text>a neolactoside IV(2)-alpha-Fuc-nLc4Cer(d18:1(4E)) + H2O = a neolactoside nLc4Cer(d18:1(4E)) + L-fucose</text>
        <dbReference type="Rhea" id="RHEA:48224"/>
        <dbReference type="ChEBI" id="CHEBI:2181"/>
        <dbReference type="ChEBI" id="CHEBI:15377"/>
        <dbReference type="ChEBI" id="CHEBI:17006"/>
        <dbReference type="ChEBI" id="CHEBI:28691"/>
    </reaction>
    <physiologicalReaction direction="left-to-right" evidence="1">
        <dbReference type="Rhea" id="RHEA:48225"/>
    </physiologicalReaction>
</comment>
<evidence type="ECO:0000256" key="3">
    <source>
        <dbReference type="ARBA" id="ARBA00004071"/>
    </source>
</evidence>
<dbReference type="InterPro" id="IPR013780">
    <property type="entry name" value="Glyco_hydro_b"/>
</dbReference>
<evidence type="ECO:0000256" key="1">
    <source>
        <dbReference type="ARBA" id="ARBA00000321"/>
    </source>
</evidence>
<comment type="subcellular location">
    <subcellularLocation>
        <location evidence="4">Secreted</location>
    </subcellularLocation>
</comment>
<dbReference type="SMART" id="SM00812">
    <property type="entry name" value="Alpha_L_fucos"/>
    <property type="match status" value="1"/>
</dbReference>
<sequence length="601" mass="68965">MKWIAVIVAGLVLVALAMAEGEIWEEDDHEVLIRSERGAKNRDPCRYVKGAWSDCDPKTNMRSRILTLKKGDQNTCEQTKTIQKKCKKACRYEKGAWSECSSQNQMTRSDSLKANSDPSCEQSRQITKKCKNKGAKSSKELTVLAISSPTSITNEIFTVTSLQDVTRYTPTWDSLDSRPLPQWYDEAKFGIFIHWGVFSVPSFGSEWFWNNWKESKSPQYVDFMKNNYPPGFTYQDFAKDFTAEFYNPDEWAEIIHSSGAKYVVLTSKHHEGYTLWPSKTGFSWNAVDVGPHRDLVGELANSIRAKKDLKFGLYHSLLEWFNPLYLQDKKNNFTTQTFVKQKTIPELYELVENYRPELIWSDGDWEGTDEYWTSKEFIAWLYNDSPVKHTVVVNDRWGEGDVGKHGDYYTFSDRYNPGVLQSHKWENCMTIDKKSWGFRRNAKLSDYLTVKELVQTLAETVSCGGNLLMNIGPTKDGIIAPIYEDRLRGMGAWLKINGEAIYSTKPWTYQNDTLTAGVWYTKSGSSDVANTVVYAIVLNWPKYGNLELAAPCLVNESDVTLLGYSQDLQWTFKDAIEIQFPSRANVESEWAWVIKMTNVTN</sequence>
<dbReference type="GO" id="GO:0008083">
    <property type="term" value="F:growth factor activity"/>
    <property type="evidence" value="ECO:0007669"/>
    <property type="project" value="InterPro"/>
</dbReference>
<comment type="similarity">
    <text evidence="6">Belongs to the glycosyl hydrolase 29 family.</text>
</comment>
<gene>
    <name evidence="20" type="ORF">Cfor_07864</name>
</gene>
<dbReference type="InterPro" id="IPR038130">
    <property type="entry name" value="PTN/MK_C_dom_sf"/>
</dbReference>
<dbReference type="PANTHER" id="PTHR10030">
    <property type="entry name" value="ALPHA-L-FUCOSIDASE"/>
    <property type="match status" value="1"/>
</dbReference>
<dbReference type="PANTHER" id="PTHR10030:SF37">
    <property type="entry name" value="ALPHA-L-FUCOSIDASE-RELATED"/>
    <property type="match status" value="1"/>
</dbReference>
<comment type="catalytic activity">
    <reaction evidence="2">
        <text>a neolactoside IV(2)-alpha-Fuc-nLc4Cer(d18:0) + H2O = a neolactoside nLc4Cer(d18:0) + L-fucose</text>
        <dbReference type="Rhea" id="RHEA:49308"/>
        <dbReference type="ChEBI" id="CHEBI:2181"/>
        <dbReference type="ChEBI" id="CHEBI:15377"/>
        <dbReference type="ChEBI" id="CHEBI:91119"/>
        <dbReference type="ChEBI" id="CHEBI:91121"/>
    </reaction>
    <physiologicalReaction direction="left-to-right" evidence="2">
        <dbReference type="Rhea" id="RHEA:49309"/>
    </physiologicalReaction>
</comment>
<keyword evidence="10" id="KW-0378">Hydrolase</keyword>
<feature type="signal peptide" evidence="16">
    <location>
        <begin position="1"/>
        <end position="19"/>
    </location>
</feature>
<dbReference type="OrthoDB" id="6039950at2759"/>
<feature type="domain" description="Glycoside hydrolase family 29 N-terminal" evidence="18">
    <location>
        <begin position="160"/>
        <end position="499"/>
    </location>
</feature>
<keyword evidence="11" id="KW-1015">Disulfide bond</keyword>
<dbReference type="InterPro" id="IPR031919">
    <property type="entry name" value="Fucosidase_C"/>
</dbReference>
<dbReference type="SUPFAM" id="SSF51445">
    <property type="entry name" value="(Trans)glycosidases"/>
    <property type="match status" value="1"/>
</dbReference>
<dbReference type="Gene3D" id="2.30.90.10">
    <property type="entry name" value="Heparin-binding Growth Factor, Midkine, Chain A- C-terminal Domain"/>
    <property type="match status" value="2"/>
</dbReference>
<dbReference type="InParanoid" id="A0A6L2PAQ8"/>
<keyword evidence="21" id="KW-1185">Reference proteome</keyword>
<protein>
    <recommendedName>
        <fullName evidence="14">Putative alpha-L-fucosidase</fullName>
        <ecNumber evidence="7">3.2.1.51</ecNumber>
    </recommendedName>
    <alternativeName>
        <fullName evidence="15">Alpha-L-fucoside fucohydrolase</fullName>
    </alternativeName>
</protein>
<comment type="function">
    <text evidence="3">Alpha-L-fucosidase is responsible for hydrolyzing the alpha-1,6-linked fucose joined to the reducing-end N-acetylglucosamine of the carbohydrate moieties of glycoproteins.</text>
</comment>
<dbReference type="InterPro" id="IPR057739">
    <property type="entry name" value="Glyco_hydro_29_N"/>
</dbReference>
<keyword evidence="13" id="KW-0326">Glycosidase</keyword>
<comment type="similarity">
    <text evidence="5">Belongs to the pleiotrophin family.</text>
</comment>
<feature type="domain" description="Alpha-L-fucosidase C-terminal" evidence="19">
    <location>
        <begin position="510"/>
        <end position="597"/>
    </location>
</feature>
<evidence type="ECO:0000256" key="2">
    <source>
        <dbReference type="ARBA" id="ARBA00000419"/>
    </source>
</evidence>
<dbReference type="Proteomes" id="UP000502823">
    <property type="component" value="Unassembled WGS sequence"/>
</dbReference>